<proteinExistence type="inferred from homology"/>
<evidence type="ECO:0000313" key="5">
    <source>
        <dbReference type="Proteomes" id="UP000334019"/>
    </source>
</evidence>
<dbReference type="KEGG" id="atq:GH723_04660"/>
<dbReference type="Gene3D" id="3.40.50.720">
    <property type="entry name" value="NAD(P)-binding Rossmann-like Domain"/>
    <property type="match status" value="1"/>
</dbReference>
<dbReference type="GO" id="GO:0016616">
    <property type="term" value="F:oxidoreductase activity, acting on the CH-OH group of donors, NAD or NADP as acceptor"/>
    <property type="evidence" value="ECO:0007669"/>
    <property type="project" value="UniProtKB-ARBA"/>
</dbReference>
<keyword evidence="2" id="KW-0560">Oxidoreductase</keyword>
<dbReference type="PANTHER" id="PTHR42760:SF40">
    <property type="entry name" value="3-OXOACYL-[ACYL-CARRIER-PROTEIN] REDUCTASE, CHLOROPLASTIC"/>
    <property type="match status" value="1"/>
</dbReference>
<dbReference type="EMBL" id="CP045851">
    <property type="protein sequence ID" value="QGG94451.1"/>
    <property type="molecule type" value="Genomic_DNA"/>
</dbReference>
<protein>
    <submittedName>
        <fullName evidence="4">SDR family oxidoreductase</fullName>
    </submittedName>
</protein>
<dbReference type="AlphaFoldDB" id="A0A5Q2RIQ2"/>
<sequence>MTDTTGEMTMDRVALVSGGGRGIGRAISLELARLGCDVAVNYRRDVDAAEETVAQIEALGRRAIAVAASVDDWDACVSMVDRVVDELGPPSILVHNGGIASRGNSVVDTDLAELDRVIRTHAYGGFHLAKLCIPHMAGQARGDVVMISSVATDSNGPNGSPYNMGKAALEALAFTLAKEVVGQGIHVNVVAPGLVSTDMGDRLAKATTGGRAQVAADLDAGAPYGRVCRPEDVAKVVGFYVSDAAGYVNGTRVRVDGGGGAFRS</sequence>
<dbReference type="InterPro" id="IPR057326">
    <property type="entry name" value="KR_dom"/>
</dbReference>
<dbReference type="PRINTS" id="PR00081">
    <property type="entry name" value="GDHRDH"/>
</dbReference>
<dbReference type="FunFam" id="3.40.50.720:FF:000084">
    <property type="entry name" value="Short-chain dehydrogenase reductase"/>
    <property type="match status" value="1"/>
</dbReference>
<organism evidence="4 5">
    <name type="scientific">Actinomarinicola tropica</name>
    <dbReference type="NCBI Taxonomy" id="2789776"/>
    <lineage>
        <taxon>Bacteria</taxon>
        <taxon>Bacillati</taxon>
        <taxon>Actinomycetota</taxon>
        <taxon>Acidimicrobiia</taxon>
        <taxon>Acidimicrobiales</taxon>
        <taxon>Iamiaceae</taxon>
        <taxon>Actinomarinicola</taxon>
    </lineage>
</organism>
<evidence type="ECO:0000313" key="4">
    <source>
        <dbReference type="EMBL" id="QGG94451.1"/>
    </source>
</evidence>
<feature type="domain" description="Ketoreductase" evidence="3">
    <location>
        <begin position="12"/>
        <end position="193"/>
    </location>
</feature>
<dbReference type="CDD" id="cd05233">
    <property type="entry name" value="SDR_c"/>
    <property type="match status" value="1"/>
</dbReference>
<dbReference type="RefSeq" id="WP_153758557.1">
    <property type="nucleotide sequence ID" value="NZ_CP045851.1"/>
</dbReference>
<dbReference type="PROSITE" id="PS00061">
    <property type="entry name" value="ADH_SHORT"/>
    <property type="match status" value="1"/>
</dbReference>
<dbReference type="GO" id="GO:0030497">
    <property type="term" value="P:fatty acid elongation"/>
    <property type="evidence" value="ECO:0007669"/>
    <property type="project" value="TreeGrafter"/>
</dbReference>
<dbReference type="PANTHER" id="PTHR42760">
    <property type="entry name" value="SHORT-CHAIN DEHYDROGENASES/REDUCTASES FAMILY MEMBER"/>
    <property type="match status" value="1"/>
</dbReference>
<dbReference type="InterPro" id="IPR002347">
    <property type="entry name" value="SDR_fam"/>
</dbReference>
<dbReference type="Pfam" id="PF13561">
    <property type="entry name" value="adh_short_C2"/>
    <property type="match status" value="1"/>
</dbReference>
<dbReference type="Proteomes" id="UP000334019">
    <property type="component" value="Chromosome"/>
</dbReference>
<keyword evidence="5" id="KW-1185">Reference proteome</keyword>
<reference evidence="4 5" key="1">
    <citation type="submission" date="2019-11" db="EMBL/GenBank/DDBJ databases">
        <authorList>
            <person name="He Y."/>
        </authorList>
    </citation>
    <scope>NUCLEOTIDE SEQUENCE [LARGE SCALE GENOMIC DNA]</scope>
    <source>
        <strain evidence="4 5">SCSIO 58843</strain>
    </source>
</reference>
<comment type="similarity">
    <text evidence="1">Belongs to the short-chain dehydrogenases/reductases (SDR) family.</text>
</comment>
<dbReference type="InterPro" id="IPR036291">
    <property type="entry name" value="NAD(P)-bd_dom_sf"/>
</dbReference>
<dbReference type="SMART" id="SM00822">
    <property type="entry name" value="PKS_KR"/>
    <property type="match status" value="1"/>
</dbReference>
<evidence type="ECO:0000256" key="1">
    <source>
        <dbReference type="ARBA" id="ARBA00006484"/>
    </source>
</evidence>
<accession>A0A5Q2RIQ2</accession>
<evidence type="ECO:0000256" key="2">
    <source>
        <dbReference type="ARBA" id="ARBA00023002"/>
    </source>
</evidence>
<gene>
    <name evidence="4" type="ORF">GH723_04660</name>
</gene>
<dbReference type="SUPFAM" id="SSF51735">
    <property type="entry name" value="NAD(P)-binding Rossmann-fold domains"/>
    <property type="match status" value="1"/>
</dbReference>
<name>A0A5Q2RIQ2_9ACTN</name>
<dbReference type="InterPro" id="IPR020904">
    <property type="entry name" value="Sc_DH/Rdtase_CS"/>
</dbReference>
<evidence type="ECO:0000259" key="3">
    <source>
        <dbReference type="SMART" id="SM00822"/>
    </source>
</evidence>